<dbReference type="GO" id="GO:0005737">
    <property type="term" value="C:cytoplasm"/>
    <property type="evidence" value="ECO:0007669"/>
    <property type="project" value="TreeGrafter"/>
</dbReference>
<proteinExistence type="predicted"/>
<feature type="domain" description="Gfo/Idh/MocA-like oxidoreductase C-terminal" evidence="2">
    <location>
        <begin position="168"/>
        <end position="287"/>
    </location>
</feature>
<feature type="domain" description="Gfo/Idh/MocA-like oxidoreductase N-terminal" evidence="1">
    <location>
        <begin position="8"/>
        <end position="131"/>
    </location>
</feature>
<dbReference type="SUPFAM" id="SSF51735">
    <property type="entry name" value="NAD(P)-binding Rossmann-fold domains"/>
    <property type="match status" value="1"/>
</dbReference>
<dbReference type="Pfam" id="PF02894">
    <property type="entry name" value="GFO_IDH_MocA_C"/>
    <property type="match status" value="1"/>
</dbReference>
<dbReference type="InterPro" id="IPR036291">
    <property type="entry name" value="NAD(P)-bd_dom_sf"/>
</dbReference>
<gene>
    <name evidence="3" type="ORF">RMAR00112_LOCUS8210</name>
</gene>
<evidence type="ECO:0000313" key="3">
    <source>
        <dbReference type="EMBL" id="CAE0040246.1"/>
    </source>
</evidence>
<dbReference type="GO" id="GO:0006740">
    <property type="term" value="P:NADPH regeneration"/>
    <property type="evidence" value="ECO:0007669"/>
    <property type="project" value="TreeGrafter"/>
</dbReference>
<name>A0A7S2ZHE6_9RHOD</name>
<dbReference type="PANTHER" id="PTHR42840">
    <property type="entry name" value="NAD(P)-BINDING ROSSMANN-FOLD SUPERFAMILY PROTEIN-RELATED"/>
    <property type="match status" value="1"/>
</dbReference>
<dbReference type="EMBL" id="HBHW01010780">
    <property type="protein sequence ID" value="CAE0040246.1"/>
    <property type="molecule type" value="Transcribed_RNA"/>
</dbReference>
<evidence type="ECO:0008006" key="4">
    <source>
        <dbReference type="Google" id="ProtNLM"/>
    </source>
</evidence>
<reference evidence="3" key="1">
    <citation type="submission" date="2021-01" db="EMBL/GenBank/DDBJ databases">
        <authorList>
            <person name="Corre E."/>
            <person name="Pelletier E."/>
            <person name="Niang G."/>
            <person name="Scheremetjew M."/>
            <person name="Finn R."/>
            <person name="Kale V."/>
            <person name="Holt S."/>
            <person name="Cochrane G."/>
            <person name="Meng A."/>
            <person name="Brown T."/>
            <person name="Cohen L."/>
        </authorList>
    </citation>
    <scope>NUCLEOTIDE SEQUENCE</scope>
    <source>
        <strain evidence="3">CCMP 769</strain>
    </source>
</reference>
<dbReference type="Gene3D" id="3.30.360.10">
    <property type="entry name" value="Dihydrodipicolinate Reductase, domain 2"/>
    <property type="match status" value="1"/>
</dbReference>
<dbReference type="PANTHER" id="PTHR42840:SF5">
    <property type="entry name" value="NAD(P)-BINDING ROSSMANN-FOLD SUPERFAMILY PROTEIN"/>
    <property type="match status" value="1"/>
</dbReference>
<dbReference type="GO" id="GO:0016491">
    <property type="term" value="F:oxidoreductase activity"/>
    <property type="evidence" value="ECO:0007669"/>
    <property type="project" value="TreeGrafter"/>
</dbReference>
<sequence>MMESGVLRIAHLGSGIFAREAHAPVFIELQKAGLVQTDVCWSRSIESARGLADVYEKGLGTAPEVLAGEDGLQTVLNRDDISAVTVVLPIYLQAGYSLRAIKAGKHVLSEKPIAGSTEEAESVIREWKETSGSIHYCIAENYRFEKAFREAASGVKEVCGGVISASITAFVPFPEGSKYESTQWRRDSKHLGGVLLDSAVHFMAGLRLVLGADATEVFSVNSKKTAHMPQVDTFNAILRFGDKFTASATVTYATSTHRFNLIVVGSDGVVIVERVGGGYKVTKRRGNDEPSSVTHGFCGVENEIDAFVRLCLGKDPIDPSDPDLLDPIHAFSDLAMIEGTVTSGERFVPVKPPPRIS</sequence>
<dbReference type="InterPro" id="IPR004104">
    <property type="entry name" value="Gfo/Idh/MocA-like_OxRdtase_C"/>
</dbReference>
<accession>A0A7S2ZHE6</accession>
<dbReference type="InterPro" id="IPR000683">
    <property type="entry name" value="Gfo/Idh/MocA-like_OxRdtase_N"/>
</dbReference>
<organism evidence="3">
    <name type="scientific">Rhodosorus marinus</name>
    <dbReference type="NCBI Taxonomy" id="101924"/>
    <lineage>
        <taxon>Eukaryota</taxon>
        <taxon>Rhodophyta</taxon>
        <taxon>Stylonematophyceae</taxon>
        <taxon>Stylonematales</taxon>
        <taxon>Stylonemataceae</taxon>
        <taxon>Rhodosorus</taxon>
    </lineage>
</organism>
<dbReference type="Pfam" id="PF01408">
    <property type="entry name" value="GFO_IDH_MocA"/>
    <property type="match status" value="1"/>
</dbReference>
<dbReference type="SUPFAM" id="SSF55347">
    <property type="entry name" value="Glyceraldehyde-3-phosphate dehydrogenase-like, C-terminal domain"/>
    <property type="match status" value="1"/>
</dbReference>
<dbReference type="AlphaFoldDB" id="A0A7S2ZHE6"/>
<evidence type="ECO:0000259" key="2">
    <source>
        <dbReference type="Pfam" id="PF02894"/>
    </source>
</evidence>
<protein>
    <recommendedName>
        <fullName evidence="4">Gfo/Idh/MocA-like oxidoreductase N-terminal domain-containing protein</fullName>
    </recommendedName>
</protein>
<evidence type="ECO:0000259" key="1">
    <source>
        <dbReference type="Pfam" id="PF01408"/>
    </source>
</evidence>
<dbReference type="Gene3D" id="3.40.50.720">
    <property type="entry name" value="NAD(P)-binding Rossmann-like Domain"/>
    <property type="match status" value="1"/>
</dbReference>
<dbReference type="GO" id="GO:0000166">
    <property type="term" value="F:nucleotide binding"/>
    <property type="evidence" value="ECO:0007669"/>
    <property type="project" value="InterPro"/>
</dbReference>